<gene>
    <name evidence="9" type="ORF">J437_LFUL019823</name>
</gene>
<dbReference type="InterPro" id="IPR012337">
    <property type="entry name" value="RNaseH-like_sf"/>
</dbReference>
<evidence type="ECO:0000256" key="5">
    <source>
        <dbReference type="ARBA" id="ARBA00023158"/>
    </source>
</evidence>
<dbReference type="Gene3D" id="2.170.260.10">
    <property type="entry name" value="paz domain"/>
    <property type="match status" value="1"/>
</dbReference>
<dbReference type="InterPro" id="IPR036397">
    <property type="entry name" value="RNaseH_sf"/>
</dbReference>
<comment type="caution">
    <text evidence="9">The sequence shown here is derived from an EMBL/GenBank/DDBJ whole genome shotgun (WGS) entry which is preliminary data.</text>
</comment>
<evidence type="ECO:0000256" key="6">
    <source>
        <dbReference type="ARBA" id="ARBA00038291"/>
    </source>
</evidence>
<keyword evidence="3" id="KW-0963">Cytoplasm</keyword>
<dbReference type="Pfam" id="PF02170">
    <property type="entry name" value="PAZ"/>
    <property type="match status" value="1"/>
</dbReference>
<protein>
    <submittedName>
        <fullName evidence="9">Argonaute-3</fullName>
    </submittedName>
</protein>
<evidence type="ECO:0000313" key="9">
    <source>
        <dbReference type="EMBL" id="KAG8236234.1"/>
    </source>
</evidence>
<dbReference type="InterPro" id="IPR003100">
    <property type="entry name" value="PAZ_dom"/>
</dbReference>
<proteinExistence type="inferred from homology"/>
<feature type="domain" description="Piwi" evidence="8">
    <location>
        <begin position="265"/>
        <end position="541"/>
    </location>
</feature>
<dbReference type="Pfam" id="PF02171">
    <property type="entry name" value="Piwi"/>
    <property type="match status" value="1"/>
</dbReference>
<dbReference type="GO" id="GO:0003723">
    <property type="term" value="F:RNA binding"/>
    <property type="evidence" value="ECO:0007669"/>
    <property type="project" value="UniProtKB-KW"/>
</dbReference>
<dbReference type="GO" id="GO:0005737">
    <property type="term" value="C:cytoplasm"/>
    <property type="evidence" value="ECO:0007669"/>
    <property type="project" value="UniProtKB-SubCell"/>
</dbReference>
<keyword evidence="4" id="KW-0694">RNA-binding</keyword>
<comment type="similarity">
    <text evidence="6">Belongs to the argonaute family. Piwi subfamily.</text>
</comment>
<dbReference type="InterPro" id="IPR003165">
    <property type="entry name" value="Piwi"/>
</dbReference>
<dbReference type="PROSITE" id="PS50821">
    <property type="entry name" value="PAZ"/>
    <property type="match status" value="1"/>
</dbReference>
<dbReference type="Gene3D" id="3.40.50.2300">
    <property type="match status" value="1"/>
</dbReference>
<dbReference type="SMART" id="SM00949">
    <property type="entry name" value="PAZ"/>
    <property type="match status" value="1"/>
</dbReference>
<evidence type="ECO:0000256" key="3">
    <source>
        <dbReference type="ARBA" id="ARBA00022490"/>
    </source>
</evidence>
<evidence type="ECO:0000256" key="2">
    <source>
        <dbReference type="ARBA" id="ARBA00022473"/>
    </source>
</evidence>
<dbReference type="CDD" id="cd04658">
    <property type="entry name" value="Piwi_piwi-like_Euk"/>
    <property type="match status" value="1"/>
</dbReference>
<dbReference type="FunFam" id="2.170.260.10:FF:000003">
    <property type="entry name" value="Piwi-like RNA-mediated gene silencing 2"/>
    <property type="match status" value="1"/>
</dbReference>
<sequence>MSSPNNYQQLVVNAVVGQSVLTRYNNRTYRVDDIYWNMNPSSCFGEKEKEISFLQYYKTQYDITIRDKKQPVLVSRMKRLRGEQETEIEICLIPELCYMTGLTDRMRADYMLMKSVAVYTRITPEKRHQSLLNFIKSVNETPKARELLADWGLSLKNETMELQTRQFPAEEIYTGDGELASKKPDFGMDITRKKAYDPRPLENWFLLCTRKDANIGNTFVETAKRVGPSMGIQVYDPKMDLLPNDRVDTYVNALRSIPRSSQVQLVVIIFPSSRDDRYAAVKRVTCCDFGIPSQVINSRTLGRPDKVRAIVQKIILQITCKLGGSLWSLKIPMTHAMICGIDVYHDPVRKGKSVGAFISSLNSTCTYWYSQSNFMDQGQELVNGVFPNRIFIYRDGIGDGQLKVSKELEVPQFEACFKRVSEDYNPKLTVFIVQKRINTRIFSRQRDGGLANPPPGTVVDSIVTRRNWADFFLVSQSVREGTVTPTHYIVLHDSSQMKVDQLQRLTYKLCFMYYNWPGGVRVPAPCQYAHKLAYLAGQHLHQPHNQYLSDKLFFL</sequence>
<reference evidence="9" key="2">
    <citation type="submission" date="2017-10" db="EMBL/GenBank/DDBJ databases">
        <title>Ladona fulva Genome sequencing and assembly.</title>
        <authorList>
            <person name="Murali S."/>
            <person name="Richards S."/>
            <person name="Bandaranaike D."/>
            <person name="Bellair M."/>
            <person name="Blankenburg K."/>
            <person name="Chao H."/>
            <person name="Dinh H."/>
            <person name="Doddapaneni H."/>
            <person name="Dugan-Rocha S."/>
            <person name="Elkadiri S."/>
            <person name="Gnanaolivu R."/>
            <person name="Hernandez B."/>
            <person name="Skinner E."/>
            <person name="Javaid M."/>
            <person name="Lee S."/>
            <person name="Li M."/>
            <person name="Ming W."/>
            <person name="Munidasa M."/>
            <person name="Muniz J."/>
            <person name="Nguyen L."/>
            <person name="Hughes D."/>
            <person name="Osuji N."/>
            <person name="Pu L.-L."/>
            <person name="Puazo M."/>
            <person name="Qu C."/>
            <person name="Quiroz J."/>
            <person name="Raj R."/>
            <person name="Weissenberger G."/>
            <person name="Xin Y."/>
            <person name="Zou X."/>
            <person name="Han Y."/>
            <person name="Worley K."/>
            <person name="Muzny D."/>
            <person name="Gibbs R."/>
        </authorList>
    </citation>
    <scope>NUCLEOTIDE SEQUENCE</scope>
    <source>
        <strain evidence="9">Sampled in the wild</strain>
    </source>
</reference>
<dbReference type="SUPFAM" id="SSF53098">
    <property type="entry name" value="Ribonuclease H-like"/>
    <property type="match status" value="1"/>
</dbReference>
<dbReference type="InterPro" id="IPR036085">
    <property type="entry name" value="PAZ_dom_sf"/>
</dbReference>
<evidence type="ECO:0000313" key="10">
    <source>
        <dbReference type="Proteomes" id="UP000792457"/>
    </source>
</evidence>
<dbReference type="Gene3D" id="3.30.420.10">
    <property type="entry name" value="Ribonuclease H-like superfamily/Ribonuclease H"/>
    <property type="match status" value="1"/>
</dbReference>
<dbReference type="OrthoDB" id="445936at2759"/>
<dbReference type="EMBL" id="KZ309003">
    <property type="protein sequence ID" value="KAG8236234.1"/>
    <property type="molecule type" value="Genomic_DNA"/>
</dbReference>
<dbReference type="SMART" id="SM00950">
    <property type="entry name" value="Piwi"/>
    <property type="match status" value="1"/>
</dbReference>
<dbReference type="AlphaFoldDB" id="A0A8K0KL10"/>
<name>A0A8K0KL10_LADFU</name>
<evidence type="ECO:0000256" key="4">
    <source>
        <dbReference type="ARBA" id="ARBA00022884"/>
    </source>
</evidence>
<dbReference type="Proteomes" id="UP000792457">
    <property type="component" value="Unassembled WGS sequence"/>
</dbReference>
<dbReference type="PANTHER" id="PTHR22891">
    <property type="entry name" value="EUKARYOTIC TRANSLATION INITIATION FACTOR 2C"/>
    <property type="match status" value="1"/>
</dbReference>
<comment type="subcellular location">
    <subcellularLocation>
        <location evidence="1">Cytoplasm</location>
    </subcellularLocation>
</comment>
<dbReference type="PROSITE" id="PS50822">
    <property type="entry name" value="PIWI"/>
    <property type="match status" value="1"/>
</dbReference>
<evidence type="ECO:0000256" key="1">
    <source>
        <dbReference type="ARBA" id="ARBA00004496"/>
    </source>
</evidence>
<feature type="domain" description="PAZ" evidence="7">
    <location>
        <begin position="1"/>
        <end position="101"/>
    </location>
</feature>
<evidence type="ECO:0000259" key="7">
    <source>
        <dbReference type="PROSITE" id="PS50821"/>
    </source>
</evidence>
<keyword evidence="5" id="KW-0943">RNA-mediated gene silencing</keyword>
<organism evidence="9 10">
    <name type="scientific">Ladona fulva</name>
    <name type="common">Scarce chaser dragonfly</name>
    <name type="synonym">Libellula fulva</name>
    <dbReference type="NCBI Taxonomy" id="123851"/>
    <lineage>
        <taxon>Eukaryota</taxon>
        <taxon>Metazoa</taxon>
        <taxon>Ecdysozoa</taxon>
        <taxon>Arthropoda</taxon>
        <taxon>Hexapoda</taxon>
        <taxon>Insecta</taxon>
        <taxon>Pterygota</taxon>
        <taxon>Palaeoptera</taxon>
        <taxon>Odonata</taxon>
        <taxon>Epiprocta</taxon>
        <taxon>Anisoptera</taxon>
        <taxon>Libelluloidea</taxon>
        <taxon>Libellulidae</taxon>
        <taxon>Ladona</taxon>
    </lineage>
</organism>
<dbReference type="SUPFAM" id="SSF101690">
    <property type="entry name" value="PAZ domain"/>
    <property type="match status" value="1"/>
</dbReference>
<evidence type="ECO:0000259" key="8">
    <source>
        <dbReference type="PROSITE" id="PS50822"/>
    </source>
</evidence>
<dbReference type="GO" id="GO:0034587">
    <property type="term" value="P:piRNA processing"/>
    <property type="evidence" value="ECO:0007669"/>
    <property type="project" value="UniProtKB-ARBA"/>
</dbReference>
<keyword evidence="10" id="KW-1185">Reference proteome</keyword>
<dbReference type="CDD" id="cd02845">
    <property type="entry name" value="PAZ_piwi_like"/>
    <property type="match status" value="1"/>
</dbReference>
<keyword evidence="2" id="KW-0217">Developmental protein</keyword>
<reference evidence="9" key="1">
    <citation type="submission" date="2013-04" db="EMBL/GenBank/DDBJ databases">
        <authorList>
            <person name="Qu J."/>
            <person name="Murali S.C."/>
            <person name="Bandaranaike D."/>
            <person name="Bellair M."/>
            <person name="Blankenburg K."/>
            <person name="Chao H."/>
            <person name="Dinh H."/>
            <person name="Doddapaneni H."/>
            <person name="Downs B."/>
            <person name="Dugan-Rocha S."/>
            <person name="Elkadiri S."/>
            <person name="Gnanaolivu R.D."/>
            <person name="Hernandez B."/>
            <person name="Javaid M."/>
            <person name="Jayaseelan J.C."/>
            <person name="Lee S."/>
            <person name="Li M."/>
            <person name="Ming W."/>
            <person name="Munidasa M."/>
            <person name="Muniz J."/>
            <person name="Nguyen L."/>
            <person name="Ongeri F."/>
            <person name="Osuji N."/>
            <person name="Pu L.-L."/>
            <person name="Puazo M."/>
            <person name="Qu C."/>
            <person name="Quiroz J."/>
            <person name="Raj R."/>
            <person name="Weissenberger G."/>
            <person name="Xin Y."/>
            <person name="Zou X."/>
            <person name="Han Y."/>
            <person name="Richards S."/>
            <person name="Worley K."/>
            <person name="Muzny D."/>
            <person name="Gibbs R."/>
        </authorList>
    </citation>
    <scope>NUCLEOTIDE SEQUENCE</scope>
    <source>
        <strain evidence="9">Sampled in the wild</strain>
    </source>
</reference>
<accession>A0A8K0KL10</accession>